<dbReference type="Gene3D" id="4.10.60.10">
    <property type="entry name" value="Zinc finger, CCHC-type"/>
    <property type="match status" value="1"/>
</dbReference>
<dbReference type="InterPro" id="IPR012337">
    <property type="entry name" value="RNaseH-like_sf"/>
</dbReference>
<dbReference type="PROSITE" id="PS50994">
    <property type="entry name" value="INTEGRASE"/>
    <property type="match status" value="1"/>
</dbReference>
<dbReference type="PANTHER" id="PTHR42648">
    <property type="entry name" value="TRANSPOSASE, PUTATIVE-RELATED"/>
    <property type="match status" value="1"/>
</dbReference>
<dbReference type="GO" id="GO:0015074">
    <property type="term" value="P:DNA integration"/>
    <property type="evidence" value="ECO:0007669"/>
    <property type="project" value="InterPro"/>
</dbReference>
<evidence type="ECO:0000259" key="4">
    <source>
        <dbReference type="PROSITE" id="PS50994"/>
    </source>
</evidence>
<dbReference type="SUPFAM" id="SSF57756">
    <property type="entry name" value="Retrovirus zinc finger-like domains"/>
    <property type="match status" value="1"/>
</dbReference>
<sequence>MNGLEKSINELINMLVQYEATIKKSAPSVLIGEASTSKAKGKRVGRWKRKKGKAKAKTVVVAKDAKSAPVAPVGMGNGKKRMGTQQQSRANNICAYCREKGHWKRDCPNLSSDQGMFVVEVLQRSRKLTKDEVILRLGDGKAVAAEAVGIINLVVSDRVRLELKDCYFVPSMMKNIISIPLLDNAIEFFINKNCFYLMKDGSSHLLGKLNNGLYILQRSDWIMTAQNKRKLENLENAQIWHVRLGHISQDRMKRLVDSKSLEIDNLDNLSACESCLKGKMTKKPFVGQSKLANGLLDLIHTDVCGTLNTPARDYLKENGVVSQWTPPETHQLNGMVERKNRTLLDMIRSMMSFTELPLSFWGYALETAARLLNIAPSKTVAQTLYQIWHDKPASYKYLRLWDSPAYLKRLVGDKLD</sequence>
<dbReference type="GO" id="GO:0008233">
    <property type="term" value="F:peptidase activity"/>
    <property type="evidence" value="ECO:0007669"/>
    <property type="project" value="UniProtKB-KW"/>
</dbReference>
<keyword evidence="1" id="KW-0645">Protease</keyword>
<keyword evidence="6" id="KW-1185">Reference proteome</keyword>
<evidence type="ECO:0000256" key="1">
    <source>
        <dbReference type="ARBA" id="ARBA00022670"/>
    </source>
</evidence>
<dbReference type="Pfam" id="PF22936">
    <property type="entry name" value="Pol_BBD"/>
    <property type="match status" value="1"/>
</dbReference>
<dbReference type="Pfam" id="PF13976">
    <property type="entry name" value="gag_pre-integrs"/>
    <property type="match status" value="1"/>
</dbReference>
<dbReference type="AlphaFoldDB" id="A0AAE2C3N1"/>
<comment type="caution">
    <text evidence="5">The sequence shown here is derived from an EMBL/GenBank/DDBJ whole genome shotgun (WGS) entry which is preliminary data.</text>
</comment>
<dbReference type="InterPro" id="IPR001878">
    <property type="entry name" value="Znf_CCHC"/>
</dbReference>
<dbReference type="Pfam" id="PF00098">
    <property type="entry name" value="zf-CCHC"/>
    <property type="match status" value="1"/>
</dbReference>
<dbReference type="InterPro" id="IPR036875">
    <property type="entry name" value="Znf_CCHC_sf"/>
</dbReference>
<dbReference type="Gene3D" id="3.30.420.10">
    <property type="entry name" value="Ribonuclease H-like superfamily/Ribonuclease H"/>
    <property type="match status" value="1"/>
</dbReference>
<dbReference type="GO" id="GO:0006508">
    <property type="term" value="P:proteolysis"/>
    <property type="evidence" value="ECO:0007669"/>
    <property type="project" value="UniProtKB-KW"/>
</dbReference>
<proteinExistence type="predicted"/>
<evidence type="ECO:0000313" key="6">
    <source>
        <dbReference type="Proteomes" id="UP001289374"/>
    </source>
</evidence>
<accession>A0AAE2C3N1</accession>
<evidence type="ECO:0008006" key="7">
    <source>
        <dbReference type="Google" id="ProtNLM"/>
    </source>
</evidence>
<dbReference type="PANTHER" id="PTHR42648:SF27">
    <property type="entry name" value="RNA-DIRECTED DNA POLYMERASE"/>
    <property type="match status" value="1"/>
</dbReference>
<keyword evidence="2" id="KW-0479">Metal-binding</keyword>
<feature type="domain" description="Integrase catalytic" evidence="4">
    <location>
        <begin position="231"/>
        <end position="392"/>
    </location>
</feature>
<dbReference type="Proteomes" id="UP001289374">
    <property type="component" value="Unassembled WGS sequence"/>
</dbReference>
<evidence type="ECO:0000256" key="2">
    <source>
        <dbReference type="PROSITE-ProRule" id="PRU00047"/>
    </source>
</evidence>
<dbReference type="SUPFAM" id="SSF53098">
    <property type="entry name" value="Ribonuclease H-like"/>
    <property type="match status" value="1"/>
</dbReference>
<keyword evidence="2" id="KW-0862">Zinc</keyword>
<reference evidence="5" key="2">
    <citation type="journal article" date="2024" name="Plant">
        <title>Genomic evolution and insights into agronomic trait innovations of Sesamum species.</title>
        <authorList>
            <person name="Miao H."/>
            <person name="Wang L."/>
            <person name="Qu L."/>
            <person name="Liu H."/>
            <person name="Sun Y."/>
            <person name="Le M."/>
            <person name="Wang Q."/>
            <person name="Wei S."/>
            <person name="Zheng Y."/>
            <person name="Lin W."/>
            <person name="Duan Y."/>
            <person name="Cao H."/>
            <person name="Xiong S."/>
            <person name="Wang X."/>
            <person name="Wei L."/>
            <person name="Li C."/>
            <person name="Ma Q."/>
            <person name="Ju M."/>
            <person name="Zhao R."/>
            <person name="Li G."/>
            <person name="Mu C."/>
            <person name="Tian Q."/>
            <person name="Mei H."/>
            <person name="Zhang T."/>
            <person name="Gao T."/>
            <person name="Zhang H."/>
        </authorList>
    </citation>
    <scope>NUCLEOTIDE SEQUENCE</scope>
    <source>
        <strain evidence="5">K16</strain>
    </source>
</reference>
<organism evidence="5 6">
    <name type="scientific">Sesamum angolense</name>
    <dbReference type="NCBI Taxonomy" id="2727404"/>
    <lineage>
        <taxon>Eukaryota</taxon>
        <taxon>Viridiplantae</taxon>
        <taxon>Streptophyta</taxon>
        <taxon>Embryophyta</taxon>
        <taxon>Tracheophyta</taxon>
        <taxon>Spermatophyta</taxon>
        <taxon>Magnoliopsida</taxon>
        <taxon>eudicotyledons</taxon>
        <taxon>Gunneridae</taxon>
        <taxon>Pentapetalae</taxon>
        <taxon>asterids</taxon>
        <taxon>lamiids</taxon>
        <taxon>Lamiales</taxon>
        <taxon>Pedaliaceae</taxon>
        <taxon>Sesamum</taxon>
    </lineage>
</organism>
<dbReference type="InterPro" id="IPR039537">
    <property type="entry name" value="Retrotran_Ty1/copia-like"/>
</dbReference>
<dbReference type="InterPro" id="IPR036397">
    <property type="entry name" value="RNaseH_sf"/>
</dbReference>
<feature type="domain" description="CCHC-type" evidence="3">
    <location>
        <begin position="94"/>
        <end position="109"/>
    </location>
</feature>
<dbReference type="EMBL" id="JACGWL010000002">
    <property type="protein sequence ID" value="KAK4407793.1"/>
    <property type="molecule type" value="Genomic_DNA"/>
</dbReference>
<dbReference type="InterPro" id="IPR001584">
    <property type="entry name" value="Integrase_cat-core"/>
</dbReference>
<dbReference type="InterPro" id="IPR025724">
    <property type="entry name" value="GAG-pre-integrase_dom"/>
</dbReference>
<protein>
    <recommendedName>
        <fullName evidence="7">Gag-pol polyprotein</fullName>
    </recommendedName>
</protein>
<keyword evidence="2" id="KW-0863">Zinc-finger</keyword>
<keyword evidence="1" id="KW-0378">Hydrolase</keyword>
<dbReference type="GO" id="GO:0003676">
    <property type="term" value="F:nucleic acid binding"/>
    <property type="evidence" value="ECO:0007669"/>
    <property type="project" value="InterPro"/>
</dbReference>
<gene>
    <name evidence="5" type="ORF">Sango_0360300</name>
</gene>
<name>A0AAE2C3N1_9LAMI</name>
<evidence type="ECO:0000313" key="5">
    <source>
        <dbReference type="EMBL" id="KAK4407793.1"/>
    </source>
</evidence>
<evidence type="ECO:0000259" key="3">
    <source>
        <dbReference type="PROSITE" id="PS50158"/>
    </source>
</evidence>
<dbReference type="InterPro" id="IPR054722">
    <property type="entry name" value="PolX-like_BBD"/>
</dbReference>
<dbReference type="SMART" id="SM00343">
    <property type="entry name" value="ZnF_C2HC"/>
    <property type="match status" value="1"/>
</dbReference>
<reference evidence="5" key="1">
    <citation type="submission" date="2020-06" db="EMBL/GenBank/DDBJ databases">
        <authorList>
            <person name="Li T."/>
            <person name="Hu X."/>
            <person name="Zhang T."/>
            <person name="Song X."/>
            <person name="Zhang H."/>
            <person name="Dai N."/>
            <person name="Sheng W."/>
            <person name="Hou X."/>
            <person name="Wei L."/>
        </authorList>
    </citation>
    <scope>NUCLEOTIDE SEQUENCE</scope>
    <source>
        <strain evidence="5">K16</strain>
        <tissue evidence="5">Leaf</tissue>
    </source>
</reference>
<dbReference type="GO" id="GO:0008270">
    <property type="term" value="F:zinc ion binding"/>
    <property type="evidence" value="ECO:0007669"/>
    <property type="project" value="UniProtKB-KW"/>
</dbReference>
<dbReference type="PROSITE" id="PS50158">
    <property type="entry name" value="ZF_CCHC"/>
    <property type="match status" value="1"/>
</dbReference>